<gene>
    <name evidence="1" type="ORF">QAD02_016610</name>
</gene>
<dbReference type="EMBL" id="CM056742">
    <property type="protein sequence ID" value="KAJ8680823.1"/>
    <property type="molecule type" value="Genomic_DNA"/>
</dbReference>
<name>A0ACC2PCL2_9HYME</name>
<keyword evidence="2" id="KW-1185">Reference proteome</keyword>
<evidence type="ECO:0000313" key="2">
    <source>
        <dbReference type="Proteomes" id="UP001239111"/>
    </source>
</evidence>
<sequence length="420" mass="46453">MAHGVSDVLAEQHHQNSHKMQPHRALHALRKAGSGGPGGAAGAIGCRRMFAPAFKIKVLDSYRNDIDCRGYPPSTPLTPPGYLHHQHQQSLYFQHHLQPASSPDGSEVSCGYLHPVKRELISMDLDEEEALRRGSLSPPPSSSAASSDSETDQQQYTSDLARRRSFSLRFKLDVLDAFHRDGGVGGNQRATARKFGINRRQVQKWLGQEGELRGVVELNRQRLGGAPMLPGDHDDLLVGNHHHQQKHTSPVDLSRPDYADSSLTPPYSAPGCSLSCCQDNFYCYSPPEIQRCTQSCCTSSFVTTTPPMSTTTQPTLPSPDVQVDDAEQDIPLCLVKPKVPSAPASPQQQSSRKDAILFKPYLDNPEVCNLNERSTPEKTSHETSLSWSSTPSPQHHLQTPYFDYPPIRSAFVRYPASVRY</sequence>
<reference evidence="1" key="1">
    <citation type="submission" date="2023-04" db="EMBL/GenBank/DDBJ databases">
        <title>A chromosome-level genome assembly of the parasitoid wasp Eretmocerus hayati.</title>
        <authorList>
            <person name="Zhong Y."/>
            <person name="Liu S."/>
            <person name="Liu Y."/>
        </authorList>
    </citation>
    <scope>NUCLEOTIDE SEQUENCE</scope>
    <source>
        <strain evidence="1">ZJU_SS_LIU_2023</strain>
    </source>
</reference>
<organism evidence="1 2">
    <name type="scientific">Eretmocerus hayati</name>
    <dbReference type="NCBI Taxonomy" id="131215"/>
    <lineage>
        <taxon>Eukaryota</taxon>
        <taxon>Metazoa</taxon>
        <taxon>Ecdysozoa</taxon>
        <taxon>Arthropoda</taxon>
        <taxon>Hexapoda</taxon>
        <taxon>Insecta</taxon>
        <taxon>Pterygota</taxon>
        <taxon>Neoptera</taxon>
        <taxon>Endopterygota</taxon>
        <taxon>Hymenoptera</taxon>
        <taxon>Apocrita</taxon>
        <taxon>Proctotrupomorpha</taxon>
        <taxon>Chalcidoidea</taxon>
        <taxon>Aphelinidae</taxon>
        <taxon>Aphelininae</taxon>
        <taxon>Eretmocerus</taxon>
    </lineage>
</organism>
<comment type="caution">
    <text evidence="1">The sequence shown here is derived from an EMBL/GenBank/DDBJ whole genome shotgun (WGS) entry which is preliminary data.</text>
</comment>
<accession>A0ACC2PCL2</accession>
<evidence type="ECO:0000313" key="1">
    <source>
        <dbReference type="EMBL" id="KAJ8680823.1"/>
    </source>
</evidence>
<protein>
    <submittedName>
        <fullName evidence="1">Uncharacterized protein</fullName>
    </submittedName>
</protein>
<proteinExistence type="predicted"/>
<dbReference type="Proteomes" id="UP001239111">
    <property type="component" value="Chromosome 2"/>
</dbReference>